<evidence type="ECO:0000256" key="5">
    <source>
        <dbReference type="ARBA" id="ARBA00023134"/>
    </source>
</evidence>
<dbReference type="InterPro" id="IPR041709">
    <property type="entry name" value="EF-Tu_GTP-bd"/>
</dbReference>
<dbReference type="InterPro" id="IPR000795">
    <property type="entry name" value="T_Tr_GTP-bd_dom"/>
</dbReference>
<comment type="caution">
    <text evidence="9">The sequence shown here is derived from an EMBL/GenBank/DDBJ whole genome shotgun (WGS) entry which is preliminary data.</text>
</comment>
<comment type="similarity">
    <text evidence="7">Belongs to the TRAFAC class translation factor GTPase superfamily. Classic translation factor GTPase family. EF-Tu/EF-1A subfamily.</text>
</comment>
<gene>
    <name evidence="7 9" type="primary">tuf</name>
    <name evidence="9" type="ORF">SKC35_08330</name>
</gene>
<evidence type="ECO:0000259" key="8">
    <source>
        <dbReference type="PROSITE" id="PS51722"/>
    </source>
</evidence>
<dbReference type="EMBL" id="JBBKXY010000003">
    <property type="protein sequence ID" value="MFD3293691.1"/>
    <property type="molecule type" value="Genomic_DNA"/>
</dbReference>
<feature type="binding site" evidence="7">
    <location>
        <begin position="81"/>
        <end position="85"/>
    </location>
    <ligand>
        <name>GTP</name>
        <dbReference type="ChEBI" id="CHEBI:37565"/>
    </ligand>
</feature>
<dbReference type="Pfam" id="PF03143">
    <property type="entry name" value="GTP_EFTU_D3"/>
    <property type="match status" value="1"/>
</dbReference>
<comment type="catalytic activity">
    <reaction evidence="7">
        <text>GTP + H2O = GDP + phosphate + H(+)</text>
        <dbReference type="Rhea" id="RHEA:19669"/>
        <dbReference type="ChEBI" id="CHEBI:15377"/>
        <dbReference type="ChEBI" id="CHEBI:15378"/>
        <dbReference type="ChEBI" id="CHEBI:37565"/>
        <dbReference type="ChEBI" id="CHEBI:43474"/>
        <dbReference type="ChEBI" id="CHEBI:58189"/>
        <dbReference type="EC" id="3.6.5.3"/>
    </reaction>
</comment>
<sequence length="395" mass="42966">MAKENFDRSKPHVNIGTIGHVDHGKTTLTAAITKVLSEKGLAEKKDFSSIDSAPEEKERGITINTAHVEYSTANRHYAHVDCPGHADYVKNMVTGAAQMDGAILVVAATDGPMPQTREHILLARQVGVPQLVVFMNKVDMVDDPELLELVEMEIRELLSFYEFDGDNIPVIQGSALGGLNGDAKWVATIDALMDAVDSWIPLPKRDVDKAFLMPVEDVFSITGRGTVATGKIETGVINSGEAVDILGMGAENLKSVVTGVEMFRKILDRGEAGDNVGLLLRGIEKTDIRRGMVICKPGSVKPHTKFKAEVYILSKEEGGRHTPFFNKYRPQFYFRTTDVTGEITLPAGVEMCMPGDNLTIDVTLLNAVAMDKGLRFAIREGGRTVGAGQVTEILD</sequence>
<evidence type="ECO:0000256" key="4">
    <source>
        <dbReference type="ARBA" id="ARBA00022917"/>
    </source>
</evidence>
<evidence type="ECO:0000256" key="3">
    <source>
        <dbReference type="ARBA" id="ARBA00022768"/>
    </source>
</evidence>
<dbReference type="EC" id="3.6.5.3" evidence="7"/>
<dbReference type="NCBIfam" id="NF000766">
    <property type="entry name" value="PRK00049.1"/>
    <property type="match status" value="1"/>
</dbReference>
<dbReference type="SUPFAM" id="SSF50465">
    <property type="entry name" value="EF-Tu/eEF-1alpha/eIF2-gamma C-terminal domain"/>
    <property type="match status" value="1"/>
</dbReference>
<feature type="binding site" evidence="7">
    <location>
        <begin position="136"/>
        <end position="139"/>
    </location>
    <ligand>
        <name>GTP</name>
        <dbReference type="ChEBI" id="CHEBI:37565"/>
    </ligand>
</feature>
<comment type="subunit">
    <text evidence="7">Monomer.</text>
</comment>
<keyword evidence="10" id="KW-1185">Reference proteome</keyword>
<dbReference type="InterPro" id="IPR004160">
    <property type="entry name" value="Transl_elong_EFTu/EF1A_C"/>
</dbReference>
<feature type="binding site" evidence="7">
    <location>
        <begin position="19"/>
        <end position="26"/>
    </location>
    <ligand>
        <name>GTP</name>
        <dbReference type="ChEBI" id="CHEBI:37565"/>
    </ligand>
</feature>
<evidence type="ECO:0000256" key="7">
    <source>
        <dbReference type="HAMAP-Rule" id="MF_00118"/>
    </source>
</evidence>
<dbReference type="CDD" id="cd03697">
    <property type="entry name" value="EFTU_II"/>
    <property type="match status" value="1"/>
</dbReference>
<dbReference type="InterPro" id="IPR031157">
    <property type="entry name" value="G_TR_CS"/>
</dbReference>
<keyword evidence="4 7" id="KW-0648">Protein biosynthesis</keyword>
<dbReference type="PROSITE" id="PS51722">
    <property type="entry name" value="G_TR_2"/>
    <property type="match status" value="1"/>
</dbReference>
<keyword evidence="3 7" id="KW-0251">Elongation factor</keyword>
<dbReference type="SUPFAM" id="SSF50447">
    <property type="entry name" value="Translation proteins"/>
    <property type="match status" value="1"/>
</dbReference>
<protein>
    <recommendedName>
        <fullName evidence="6 7">Elongation factor Tu</fullName>
        <shortName evidence="7">EF-Tu</shortName>
        <ecNumber evidence="7">3.6.5.3</ecNumber>
    </recommendedName>
</protein>
<evidence type="ECO:0000256" key="6">
    <source>
        <dbReference type="ARBA" id="ARBA00029554"/>
    </source>
</evidence>
<keyword evidence="1 7" id="KW-0963">Cytoplasm</keyword>
<keyword evidence="7" id="KW-0378">Hydrolase</keyword>
<dbReference type="InterPro" id="IPR027417">
    <property type="entry name" value="P-loop_NTPase"/>
</dbReference>
<evidence type="ECO:0000313" key="10">
    <source>
        <dbReference type="Proteomes" id="UP001598112"/>
    </source>
</evidence>
<dbReference type="PRINTS" id="PR00315">
    <property type="entry name" value="ELONGATNFCT"/>
</dbReference>
<dbReference type="Pfam" id="PF03144">
    <property type="entry name" value="GTP_EFTU_D2"/>
    <property type="match status" value="1"/>
</dbReference>
<dbReference type="GO" id="GO:0003746">
    <property type="term" value="F:translation elongation factor activity"/>
    <property type="evidence" value="ECO:0007669"/>
    <property type="project" value="UniProtKB-KW"/>
</dbReference>
<dbReference type="InterPro" id="IPR005225">
    <property type="entry name" value="Small_GTP-bd"/>
</dbReference>
<dbReference type="PANTHER" id="PTHR43721">
    <property type="entry name" value="ELONGATION FACTOR TU-RELATED"/>
    <property type="match status" value="1"/>
</dbReference>
<dbReference type="InterPro" id="IPR009000">
    <property type="entry name" value="Transl_B-barrel_sf"/>
</dbReference>
<dbReference type="Pfam" id="PF00009">
    <property type="entry name" value="GTP_EFTU"/>
    <property type="match status" value="1"/>
</dbReference>
<dbReference type="InterPro" id="IPR009001">
    <property type="entry name" value="Transl_elong_EF1A/Init_IF2_C"/>
</dbReference>
<proteinExistence type="inferred from homology"/>
<dbReference type="Gene3D" id="3.40.50.300">
    <property type="entry name" value="P-loop containing nucleotide triphosphate hydrolases"/>
    <property type="match status" value="1"/>
</dbReference>
<dbReference type="HAMAP" id="MF_00118_B">
    <property type="entry name" value="EF_Tu_B"/>
    <property type="match status" value="1"/>
</dbReference>
<comment type="function">
    <text evidence="7">GTP hydrolase that promotes the GTP-dependent binding of aminoacyl-tRNA to the A-site of ribosomes during protein biosynthesis.</text>
</comment>
<dbReference type="NCBIfam" id="NF009373">
    <property type="entry name" value="PRK12736.1"/>
    <property type="match status" value="1"/>
</dbReference>
<keyword evidence="5 7" id="KW-0342">GTP-binding</keyword>
<dbReference type="CDD" id="cd01884">
    <property type="entry name" value="EF_Tu"/>
    <property type="match status" value="1"/>
</dbReference>
<keyword evidence="2 7" id="KW-0547">Nucleotide-binding</keyword>
<reference evidence="9 10" key="1">
    <citation type="submission" date="2024-03" db="EMBL/GenBank/DDBJ databases">
        <title>Aquirufa genome sequencing.</title>
        <authorList>
            <person name="Pitt A."/>
            <person name="Hahn M.W."/>
        </authorList>
    </citation>
    <scope>NUCLEOTIDE SEQUENCE [LARGE SCALE GENOMIC DNA]</scope>
    <source>
        <strain evidence="9 10">KTFRIE-69F</strain>
    </source>
</reference>
<evidence type="ECO:0000313" key="9">
    <source>
        <dbReference type="EMBL" id="MFD3293691.1"/>
    </source>
</evidence>
<dbReference type="CDD" id="cd03707">
    <property type="entry name" value="EFTU_III"/>
    <property type="match status" value="1"/>
</dbReference>
<dbReference type="InterPro" id="IPR004541">
    <property type="entry name" value="Transl_elong_EFTu/EF1A_bac/org"/>
</dbReference>
<evidence type="ECO:0000256" key="2">
    <source>
        <dbReference type="ARBA" id="ARBA00022741"/>
    </source>
</evidence>
<evidence type="ECO:0000256" key="1">
    <source>
        <dbReference type="ARBA" id="ARBA00022490"/>
    </source>
</evidence>
<feature type="binding site" evidence="7">
    <location>
        <position position="26"/>
    </location>
    <ligand>
        <name>Mg(2+)</name>
        <dbReference type="ChEBI" id="CHEBI:18420"/>
    </ligand>
</feature>
<dbReference type="Gene3D" id="2.40.30.10">
    <property type="entry name" value="Translation factors"/>
    <property type="match status" value="2"/>
</dbReference>
<accession>A0ABW6D9K8</accession>
<dbReference type="NCBIfam" id="NF009372">
    <property type="entry name" value="PRK12735.1"/>
    <property type="match status" value="1"/>
</dbReference>
<comment type="subcellular location">
    <subcellularLocation>
        <location evidence="7">Cytoplasm</location>
    </subcellularLocation>
</comment>
<feature type="domain" description="Tr-type G" evidence="8">
    <location>
        <begin position="10"/>
        <end position="204"/>
    </location>
</feature>
<dbReference type="NCBIfam" id="TIGR00485">
    <property type="entry name" value="EF-Tu"/>
    <property type="match status" value="1"/>
</dbReference>
<dbReference type="SUPFAM" id="SSF52540">
    <property type="entry name" value="P-loop containing nucleoside triphosphate hydrolases"/>
    <property type="match status" value="1"/>
</dbReference>
<dbReference type="NCBIfam" id="TIGR00231">
    <property type="entry name" value="small_GTP"/>
    <property type="match status" value="1"/>
</dbReference>
<dbReference type="RefSeq" id="WP_377978955.1">
    <property type="nucleotide sequence ID" value="NZ_JBBKXY010000003.1"/>
</dbReference>
<dbReference type="PANTHER" id="PTHR43721:SF22">
    <property type="entry name" value="ELONGATION FACTOR TU, MITOCHONDRIAL"/>
    <property type="match status" value="1"/>
</dbReference>
<dbReference type="PROSITE" id="PS00301">
    <property type="entry name" value="G_TR_1"/>
    <property type="match status" value="1"/>
</dbReference>
<keyword evidence="7" id="KW-0479">Metal-binding</keyword>
<dbReference type="Proteomes" id="UP001598112">
    <property type="component" value="Unassembled WGS sequence"/>
</dbReference>
<dbReference type="InterPro" id="IPR004161">
    <property type="entry name" value="EFTu-like_2"/>
</dbReference>
<name>A0ABW6D9K8_9BACT</name>
<dbReference type="InterPro" id="IPR033720">
    <property type="entry name" value="EFTU_2"/>
</dbReference>
<keyword evidence="7" id="KW-0460">Magnesium</keyword>
<organism evidence="9 10">
    <name type="scientific">Aquirufa originis</name>
    <dbReference type="NCBI Taxonomy" id="3096514"/>
    <lineage>
        <taxon>Bacteria</taxon>
        <taxon>Pseudomonadati</taxon>
        <taxon>Bacteroidota</taxon>
        <taxon>Cytophagia</taxon>
        <taxon>Cytophagales</taxon>
        <taxon>Flectobacillaceae</taxon>
        <taxon>Aquirufa</taxon>
    </lineage>
</organism>
<dbReference type="InterPro" id="IPR050055">
    <property type="entry name" value="EF-Tu_GTPase"/>
</dbReference>